<gene>
    <name evidence="3" type="ORF">OIU77_007382</name>
</gene>
<dbReference type="Proteomes" id="UP001141253">
    <property type="component" value="Chromosome 15W"/>
</dbReference>
<reference evidence="3" key="2">
    <citation type="journal article" date="2023" name="Int. J. Mol. Sci.">
        <title>De Novo Assembly and Annotation of 11 Diverse Shrub Willow (Salix) Genomes Reveals Novel Gene Organization in Sex-Linked Regions.</title>
        <authorList>
            <person name="Hyden B."/>
            <person name="Feng K."/>
            <person name="Yates T.B."/>
            <person name="Jawdy S."/>
            <person name="Cereghino C."/>
            <person name="Smart L.B."/>
            <person name="Muchero W."/>
        </authorList>
    </citation>
    <scope>NUCLEOTIDE SEQUENCE</scope>
    <source>
        <tissue evidence="3">Shoot tip</tissue>
    </source>
</reference>
<feature type="compositionally biased region" description="Polar residues" evidence="1">
    <location>
        <begin position="38"/>
        <end position="48"/>
    </location>
</feature>
<protein>
    <submittedName>
        <fullName evidence="3">Uncharacterized protein</fullName>
    </submittedName>
</protein>
<proteinExistence type="predicted"/>
<accession>A0ABQ9AFV9</accession>
<name>A0ABQ9AFV9_9ROSI</name>
<evidence type="ECO:0000313" key="4">
    <source>
        <dbReference type="Proteomes" id="UP001141253"/>
    </source>
</evidence>
<keyword evidence="2" id="KW-0732">Signal</keyword>
<evidence type="ECO:0000256" key="2">
    <source>
        <dbReference type="SAM" id="SignalP"/>
    </source>
</evidence>
<feature type="signal peptide" evidence="2">
    <location>
        <begin position="1"/>
        <end position="23"/>
    </location>
</feature>
<feature type="region of interest" description="Disordered" evidence="1">
    <location>
        <begin position="38"/>
        <end position="57"/>
    </location>
</feature>
<dbReference type="EMBL" id="JAPFFI010000020">
    <property type="protein sequence ID" value="KAJ6339402.1"/>
    <property type="molecule type" value="Genomic_DNA"/>
</dbReference>
<evidence type="ECO:0000313" key="3">
    <source>
        <dbReference type="EMBL" id="KAJ6339402.1"/>
    </source>
</evidence>
<sequence length="135" mass="14271">MSWNLFSTLLWHACCIFLRRLLGLLEGKLKIVVEYSGGSSDHGSGATTSHEDSCKAGGGSNFESCKNIVGGYTERYSDGSFASAERYGDGGAGDAERYSANGSEIFTTSNGGHDDYTDDHSVEKPATVLGAHFSG</sequence>
<keyword evidence="4" id="KW-1185">Reference proteome</keyword>
<reference evidence="3" key="1">
    <citation type="submission" date="2022-10" db="EMBL/GenBank/DDBJ databases">
        <authorList>
            <person name="Hyden B.L."/>
            <person name="Feng K."/>
            <person name="Yates T."/>
            <person name="Jawdy S."/>
            <person name="Smart L.B."/>
            <person name="Muchero W."/>
        </authorList>
    </citation>
    <scope>NUCLEOTIDE SEQUENCE</scope>
    <source>
        <tissue evidence="3">Shoot tip</tissue>
    </source>
</reference>
<organism evidence="3 4">
    <name type="scientific">Salix suchowensis</name>
    <dbReference type="NCBI Taxonomy" id="1278906"/>
    <lineage>
        <taxon>Eukaryota</taxon>
        <taxon>Viridiplantae</taxon>
        <taxon>Streptophyta</taxon>
        <taxon>Embryophyta</taxon>
        <taxon>Tracheophyta</taxon>
        <taxon>Spermatophyta</taxon>
        <taxon>Magnoliopsida</taxon>
        <taxon>eudicotyledons</taxon>
        <taxon>Gunneridae</taxon>
        <taxon>Pentapetalae</taxon>
        <taxon>rosids</taxon>
        <taxon>fabids</taxon>
        <taxon>Malpighiales</taxon>
        <taxon>Salicaceae</taxon>
        <taxon>Saliceae</taxon>
        <taxon>Salix</taxon>
    </lineage>
</organism>
<feature type="chain" id="PRO_5046773812" evidence="2">
    <location>
        <begin position="24"/>
        <end position="135"/>
    </location>
</feature>
<comment type="caution">
    <text evidence="3">The sequence shown here is derived from an EMBL/GenBank/DDBJ whole genome shotgun (WGS) entry which is preliminary data.</text>
</comment>
<evidence type="ECO:0000256" key="1">
    <source>
        <dbReference type="SAM" id="MobiDB-lite"/>
    </source>
</evidence>